<organism evidence="2 3">
    <name type="scientific">Runella salmonicolor</name>
    <dbReference type="NCBI Taxonomy" id="2950278"/>
    <lineage>
        <taxon>Bacteria</taxon>
        <taxon>Pseudomonadati</taxon>
        <taxon>Bacteroidota</taxon>
        <taxon>Cytophagia</taxon>
        <taxon>Cytophagales</taxon>
        <taxon>Spirosomataceae</taxon>
        <taxon>Runella</taxon>
    </lineage>
</organism>
<dbReference type="EMBL" id="JAMZEL010000015">
    <property type="protein sequence ID" value="MCP1385829.1"/>
    <property type="molecule type" value="Genomic_DNA"/>
</dbReference>
<reference evidence="2 3" key="1">
    <citation type="submission" date="2022-06" db="EMBL/GenBank/DDBJ databases">
        <title>Runella sp. S5 genome sequencing.</title>
        <authorList>
            <person name="Park S."/>
        </authorList>
    </citation>
    <scope>NUCLEOTIDE SEQUENCE [LARGE SCALE GENOMIC DNA]</scope>
    <source>
        <strain evidence="2 3">S5</strain>
    </source>
</reference>
<dbReference type="SUPFAM" id="SSF56935">
    <property type="entry name" value="Porins"/>
    <property type="match status" value="1"/>
</dbReference>
<name>A0ABT1FVN1_9BACT</name>
<dbReference type="Pfam" id="PF07396">
    <property type="entry name" value="Porin_O_P"/>
    <property type="match status" value="1"/>
</dbReference>
<dbReference type="Gene3D" id="2.40.160.10">
    <property type="entry name" value="Porin"/>
    <property type="match status" value="1"/>
</dbReference>
<evidence type="ECO:0000313" key="2">
    <source>
        <dbReference type="EMBL" id="MCP1385829.1"/>
    </source>
</evidence>
<evidence type="ECO:0000256" key="1">
    <source>
        <dbReference type="SAM" id="SignalP"/>
    </source>
</evidence>
<sequence>MKKIYFFLLIIFGVMSQAVAQIDSTLFKRSPKPDSAKVSMNMDAVYNRPFLQVGRTPLGVGGYAELNTNYAATDGISEGLSFQMRRMTLFFGGSLHRKIKFMSELEFEDGTKEINIEFAAIDFQFANLFNLRGGVIMNPIGAFNQNHDGPRWEFSDRPIAATQMLPATFSNVGMGIYGKKYTRQWVFAYEAYLTNGFNDNIIANEDSRTSLPATKANKDRFEESSNGQPMFTGKVAIRNRKIGELGISYMGGVYNKFENDGFVLDKKRLANVFAVDFNTTIKPTKTFITAEWAWINVDVPETYSVSFGKKQSGGFVDIVQPVFKKPLWGFPNSTFNIACRVERVDWNVGTFAETNDKIFDELFSIMPAISWRPIPSTVMRFSYRIQRQWDLLGNPPARTGAIQLGISSYF</sequence>
<feature type="chain" id="PRO_5046507519" evidence="1">
    <location>
        <begin position="21"/>
        <end position="410"/>
    </location>
</feature>
<dbReference type="RefSeq" id="WP_253532390.1">
    <property type="nucleotide sequence ID" value="NZ_JAMZEL010000015.1"/>
</dbReference>
<keyword evidence="3" id="KW-1185">Reference proteome</keyword>
<gene>
    <name evidence="2" type="ORF">NCI00_25545</name>
</gene>
<comment type="caution">
    <text evidence="2">The sequence shown here is derived from an EMBL/GenBank/DDBJ whole genome shotgun (WGS) entry which is preliminary data.</text>
</comment>
<proteinExistence type="predicted"/>
<protein>
    <submittedName>
        <fullName evidence="2">Porin</fullName>
    </submittedName>
</protein>
<dbReference type="InterPro" id="IPR010870">
    <property type="entry name" value="Porin_O/P"/>
</dbReference>
<evidence type="ECO:0000313" key="3">
    <source>
        <dbReference type="Proteomes" id="UP001204772"/>
    </source>
</evidence>
<dbReference type="InterPro" id="IPR023614">
    <property type="entry name" value="Porin_dom_sf"/>
</dbReference>
<feature type="signal peptide" evidence="1">
    <location>
        <begin position="1"/>
        <end position="20"/>
    </location>
</feature>
<accession>A0ABT1FVN1</accession>
<dbReference type="Proteomes" id="UP001204772">
    <property type="component" value="Unassembled WGS sequence"/>
</dbReference>
<keyword evidence="1" id="KW-0732">Signal</keyword>